<accession>E9GXY3</accession>
<protein>
    <submittedName>
        <fullName evidence="1">Uncharacterized protein</fullName>
    </submittedName>
</protein>
<dbReference type="HOGENOM" id="CLU_2944046_0_0_1"/>
<dbReference type="AlphaFoldDB" id="E9GXY3"/>
<gene>
    <name evidence="1" type="ORF">DAPPUDRAFT_306708</name>
</gene>
<dbReference type="Proteomes" id="UP000000305">
    <property type="component" value="Unassembled WGS sequence"/>
</dbReference>
<dbReference type="EMBL" id="GL732574">
    <property type="protein sequence ID" value="EFX75499.1"/>
    <property type="molecule type" value="Genomic_DNA"/>
</dbReference>
<name>E9GXY3_DAPPU</name>
<evidence type="ECO:0000313" key="2">
    <source>
        <dbReference type="Proteomes" id="UP000000305"/>
    </source>
</evidence>
<proteinExistence type="predicted"/>
<keyword evidence="2" id="KW-1185">Reference proteome</keyword>
<reference evidence="1 2" key="1">
    <citation type="journal article" date="2011" name="Science">
        <title>The ecoresponsive genome of Daphnia pulex.</title>
        <authorList>
            <person name="Colbourne J.K."/>
            <person name="Pfrender M.E."/>
            <person name="Gilbert D."/>
            <person name="Thomas W.K."/>
            <person name="Tucker A."/>
            <person name="Oakley T.H."/>
            <person name="Tokishita S."/>
            <person name="Aerts A."/>
            <person name="Arnold G.J."/>
            <person name="Basu M.K."/>
            <person name="Bauer D.J."/>
            <person name="Caceres C.E."/>
            <person name="Carmel L."/>
            <person name="Casola C."/>
            <person name="Choi J.H."/>
            <person name="Detter J.C."/>
            <person name="Dong Q."/>
            <person name="Dusheyko S."/>
            <person name="Eads B.D."/>
            <person name="Frohlich T."/>
            <person name="Geiler-Samerotte K.A."/>
            <person name="Gerlach D."/>
            <person name="Hatcher P."/>
            <person name="Jogdeo S."/>
            <person name="Krijgsveld J."/>
            <person name="Kriventseva E.V."/>
            <person name="Kultz D."/>
            <person name="Laforsch C."/>
            <person name="Lindquist E."/>
            <person name="Lopez J."/>
            <person name="Manak J.R."/>
            <person name="Muller J."/>
            <person name="Pangilinan J."/>
            <person name="Patwardhan R.P."/>
            <person name="Pitluck S."/>
            <person name="Pritham E.J."/>
            <person name="Rechtsteiner A."/>
            <person name="Rho M."/>
            <person name="Rogozin I.B."/>
            <person name="Sakarya O."/>
            <person name="Salamov A."/>
            <person name="Schaack S."/>
            <person name="Shapiro H."/>
            <person name="Shiga Y."/>
            <person name="Skalitzky C."/>
            <person name="Smith Z."/>
            <person name="Souvorov A."/>
            <person name="Sung W."/>
            <person name="Tang Z."/>
            <person name="Tsuchiya D."/>
            <person name="Tu H."/>
            <person name="Vos H."/>
            <person name="Wang M."/>
            <person name="Wolf Y.I."/>
            <person name="Yamagata H."/>
            <person name="Yamada T."/>
            <person name="Ye Y."/>
            <person name="Shaw J.R."/>
            <person name="Andrews J."/>
            <person name="Crease T.J."/>
            <person name="Tang H."/>
            <person name="Lucas S.M."/>
            <person name="Robertson H.M."/>
            <person name="Bork P."/>
            <person name="Koonin E.V."/>
            <person name="Zdobnov E.M."/>
            <person name="Grigoriev I.V."/>
            <person name="Lynch M."/>
            <person name="Boore J.L."/>
        </authorList>
    </citation>
    <scope>NUCLEOTIDE SEQUENCE [LARGE SCALE GENOMIC DNA]</scope>
</reference>
<organism evidence="1 2">
    <name type="scientific">Daphnia pulex</name>
    <name type="common">Water flea</name>
    <dbReference type="NCBI Taxonomy" id="6669"/>
    <lineage>
        <taxon>Eukaryota</taxon>
        <taxon>Metazoa</taxon>
        <taxon>Ecdysozoa</taxon>
        <taxon>Arthropoda</taxon>
        <taxon>Crustacea</taxon>
        <taxon>Branchiopoda</taxon>
        <taxon>Diplostraca</taxon>
        <taxon>Cladocera</taxon>
        <taxon>Anomopoda</taxon>
        <taxon>Daphniidae</taxon>
        <taxon>Daphnia</taxon>
    </lineage>
</organism>
<dbReference type="KEGG" id="dpx:DAPPUDRAFT_306708"/>
<sequence>MYSFKKKRDWLVKRPLQKLYTNRSWRKGLHLFMVRLLLNGLNYRIKREKKTRTVMMKKRI</sequence>
<dbReference type="InParanoid" id="E9GXY3"/>
<evidence type="ECO:0000313" key="1">
    <source>
        <dbReference type="EMBL" id="EFX75499.1"/>
    </source>
</evidence>